<dbReference type="Pfam" id="PF13233">
    <property type="entry name" value="Complex1_LYR_2"/>
    <property type="match status" value="1"/>
</dbReference>
<gene>
    <name evidence="7" type="ORF">CHIRRI_LOCUS8951</name>
</gene>
<dbReference type="GO" id="GO:0006105">
    <property type="term" value="P:succinate metabolic process"/>
    <property type="evidence" value="ECO:0007669"/>
    <property type="project" value="TreeGrafter"/>
</dbReference>
<dbReference type="AlphaFoldDB" id="A0A9N9RYA6"/>
<reference evidence="7" key="2">
    <citation type="submission" date="2022-10" db="EMBL/GenBank/DDBJ databases">
        <authorList>
            <consortium name="ENA_rothamsted_submissions"/>
            <consortium name="culmorum"/>
            <person name="King R."/>
        </authorList>
    </citation>
    <scope>NUCLEOTIDE SEQUENCE</scope>
</reference>
<dbReference type="InterPro" id="IPR008381">
    <property type="entry name" value="SDHAF3/Sdh7"/>
</dbReference>
<evidence type="ECO:0000256" key="6">
    <source>
        <dbReference type="RuleBase" id="RU368039"/>
    </source>
</evidence>
<comment type="subunit">
    <text evidence="6">Interacts with the iron-sulfur protein subunit within the SDH catalytic dimer.</text>
</comment>
<protein>
    <recommendedName>
        <fullName evidence="6">Succinate dehydrogenase assembly factor 3</fullName>
        <shortName evidence="6">SDH assembly factor 3</shortName>
        <shortName evidence="6">SDHAF3</shortName>
    </recommendedName>
</protein>
<dbReference type="EMBL" id="OU895878">
    <property type="protein sequence ID" value="CAG9806086.1"/>
    <property type="molecule type" value="Genomic_DNA"/>
</dbReference>
<dbReference type="PANTHER" id="PTHR13137">
    <property type="entry name" value="DC11 ACN9 HOMOLOG"/>
    <property type="match status" value="1"/>
</dbReference>
<dbReference type="CDD" id="cd20270">
    <property type="entry name" value="Complex1_LYR_SDHAF3_LYRM10"/>
    <property type="match status" value="1"/>
</dbReference>
<dbReference type="GO" id="GO:0005759">
    <property type="term" value="C:mitochondrial matrix"/>
    <property type="evidence" value="ECO:0007669"/>
    <property type="project" value="UniProtKB-SubCell"/>
</dbReference>
<evidence type="ECO:0000313" key="7">
    <source>
        <dbReference type="EMBL" id="CAG9806086.1"/>
    </source>
</evidence>
<dbReference type="GO" id="GO:0034553">
    <property type="term" value="P:mitochondrial respiratory chain complex II assembly"/>
    <property type="evidence" value="ECO:0007669"/>
    <property type="project" value="UniProtKB-UniRule"/>
</dbReference>
<evidence type="ECO:0000256" key="1">
    <source>
        <dbReference type="ARBA" id="ARBA00004305"/>
    </source>
</evidence>
<comment type="similarity">
    <text evidence="2 6">Belongs to the complex I LYR family. SDHAF3 subfamily.</text>
</comment>
<dbReference type="Proteomes" id="UP001153620">
    <property type="component" value="Chromosome 2"/>
</dbReference>
<name>A0A9N9RYA6_9DIPT</name>
<keyword evidence="8" id="KW-1185">Reference proteome</keyword>
<keyword evidence="5 6" id="KW-0143">Chaperone</keyword>
<evidence type="ECO:0000256" key="3">
    <source>
        <dbReference type="ARBA" id="ARBA00022946"/>
    </source>
</evidence>
<evidence type="ECO:0000256" key="4">
    <source>
        <dbReference type="ARBA" id="ARBA00023128"/>
    </source>
</evidence>
<evidence type="ECO:0000256" key="5">
    <source>
        <dbReference type="ARBA" id="ARBA00023186"/>
    </source>
</evidence>
<sequence>MTSHVQRVRILYKSILKLHRGLPVEIKELGNQYVRDEFKRHKNLKDTDDQIRVFMWEWTDYAINLAKQLSVQHIQQEKKVGKNLHEQELDKFNDEQIVQLNELYLASKGKESETVEDKKL</sequence>
<dbReference type="OrthoDB" id="278329at2759"/>
<evidence type="ECO:0000256" key="2">
    <source>
        <dbReference type="ARBA" id="ARBA00006020"/>
    </source>
</evidence>
<keyword evidence="3" id="KW-0809">Transit peptide</keyword>
<accession>A0A9N9RYA6</accession>
<dbReference type="GO" id="GO:0005758">
    <property type="term" value="C:mitochondrial intermembrane space"/>
    <property type="evidence" value="ECO:0007669"/>
    <property type="project" value="TreeGrafter"/>
</dbReference>
<dbReference type="PANTHER" id="PTHR13137:SF6">
    <property type="entry name" value="SUCCINATE DEHYDROGENASE ASSEMBLY FACTOR 3, MITOCHONDRIAL"/>
    <property type="match status" value="1"/>
</dbReference>
<keyword evidence="4 6" id="KW-0496">Mitochondrion</keyword>
<comment type="subcellular location">
    <subcellularLocation>
        <location evidence="1 6">Mitochondrion matrix</location>
    </subcellularLocation>
</comment>
<proteinExistence type="inferred from homology"/>
<organism evidence="7 8">
    <name type="scientific">Chironomus riparius</name>
    <dbReference type="NCBI Taxonomy" id="315576"/>
    <lineage>
        <taxon>Eukaryota</taxon>
        <taxon>Metazoa</taxon>
        <taxon>Ecdysozoa</taxon>
        <taxon>Arthropoda</taxon>
        <taxon>Hexapoda</taxon>
        <taxon>Insecta</taxon>
        <taxon>Pterygota</taxon>
        <taxon>Neoptera</taxon>
        <taxon>Endopterygota</taxon>
        <taxon>Diptera</taxon>
        <taxon>Nematocera</taxon>
        <taxon>Chironomoidea</taxon>
        <taxon>Chironomidae</taxon>
        <taxon>Chironominae</taxon>
        <taxon>Chironomus</taxon>
    </lineage>
</organism>
<reference evidence="7" key="1">
    <citation type="submission" date="2022-01" db="EMBL/GenBank/DDBJ databases">
        <authorList>
            <person name="King R."/>
        </authorList>
    </citation>
    <scope>NUCLEOTIDE SEQUENCE</scope>
</reference>
<evidence type="ECO:0000313" key="8">
    <source>
        <dbReference type="Proteomes" id="UP001153620"/>
    </source>
</evidence>
<comment type="function">
    <text evidence="6">Plays an essential role in the assembly of succinate dehydrogenase (SDH), an enzyme complex (also referred to as respiratory complex II) that is a component of both the tricarboxylic acid (TCA) cycle and the mitochondrial electron transport chain, and which couples the oxidation of succinate to fumarate with the reduction of ubiquinone (coenzyme Q) to ubiquinol. Promotes maturation of the iron-sulfur protein subunit of the SDH catalytic dimer, protecting it from the deleterious effects of oxidants. May act together with SDHAF1.</text>
</comment>